<dbReference type="GeneID" id="63808796"/>
<protein>
    <submittedName>
        <fullName evidence="1">Uncharacterized protein</fullName>
    </submittedName>
</protein>
<organism evidence="1 2">
    <name type="scientific">Linderina pennispora</name>
    <dbReference type="NCBI Taxonomy" id="61395"/>
    <lineage>
        <taxon>Eukaryota</taxon>
        <taxon>Fungi</taxon>
        <taxon>Fungi incertae sedis</taxon>
        <taxon>Zoopagomycota</taxon>
        <taxon>Kickxellomycotina</taxon>
        <taxon>Kickxellomycetes</taxon>
        <taxon>Kickxellales</taxon>
        <taxon>Kickxellaceae</taxon>
        <taxon>Linderina</taxon>
    </lineage>
</organism>
<dbReference type="Proteomes" id="UP000193922">
    <property type="component" value="Unassembled WGS sequence"/>
</dbReference>
<accession>A0A1Y1WHA2</accession>
<gene>
    <name evidence="1" type="ORF">DL89DRAFT_84325</name>
</gene>
<sequence length="325" mass="35122">MMAAKCWASTPWILMATSSPLITADPTARLDVPSCRALLFLLLFLLNHKIQNFVAMPTFTPINAQEVAEAQPGDVGDKAAVGVPHAHCRAAGPGLHWRATVTALRLWNKGPIAEALAKLEELSTSPLISMQQDSHIETECDAYCNEYGGITMSRLRSLVFRGIGSLVIQTASRAKHGLVFQNVGTPRFEITDYELEPELAEAAHKAVASITTAIRFSQAETTTYLLLAHSAILAGCLDIATSALSSGLQASSGPVMLPELQARGLVCSMDVAGALVRQLHSPAQWWCLKTLCQVALLKGDSDMVEAYSGAVSGRWRRRRQYSSMC</sequence>
<evidence type="ECO:0000313" key="1">
    <source>
        <dbReference type="EMBL" id="ORX72899.1"/>
    </source>
</evidence>
<dbReference type="AlphaFoldDB" id="A0A1Y1WHA2"/>
<comment type="caution">
    <text evidence="1">The sequence shown here is derived from an EMBL/GenBank/DDBJ whole genome shotgun (WGS) entry which is preliminary data.</text>
</comment>
<dbReference type="RefSeq" id="XP_040746239.1">
    <property type="nucleotide sequence ID" value="XM_040892148.1"/>
</dbReference>
<proteinExistence type="predicted"/>
<reference evidence="1 2" key="1">
    <citation type="submission" date="2016-07" db="EMBL/GenBank/DDBJ databases">
        <title>Pervasive Adenine N6-methylation of Active Genes in Fungi.</title>
        <authorList>
            <consortium name="DOE Joint Genome Institute"/>
            <person name="Mondo S.J."/>
            <person name="Dannebaum R.O."/>
            <person name="Kuo R.C."/>
            <person name="Labutti K."/>
            <person name="Haridas S."/>
            <person name="Kuo A."/>
            <person name="Salamov A."/>
            <person name="Ahrendt S.R."/>
            <person name="Lipzen A."/>
            <person name="Sullivan W."/>
            <person name="Andreopoulos W.B."/>
            <person name="Clum A."/>
            <person name="Lindquist E."/>
            <person name="Daum C."/>
            <person name="Ramamoorthy G.K."/>
            <person name="Gryganskyi A."/>
            <person name="Culley D."/>
            <person name="Magnuson J.K."/>
            <person name="James T.Y."/>
            <person name="O'Malley M.A."/>
            <person name="Stajich J.E."/>
            <person name="Spatafora J.W."/>
            <person name="Visel A."/>
            <person name="Grigoriev I.V."/>
        </authorList>
    </citation>
    <scope>NUCLEOTIDE SEQUENCE [LARGE SCALE GENOMIC DNA]</scope>
    <source>
        <strain evidence="1 2">ATCC 12442</strain>
    </source>
</reference>
<name>A0A1Y1WHA2_9FUNG</name>
<dbReference type="OrthoDB" id="5577169at2759"/>
<evidence type="ECO:0000313" key="2">
    <source>
        <dbReference type="Proteomes" id="UP000193922"/>
    </source>
</evidence>
<keyword evidence="2" id="KW-1185">Reference proteome</keyword>
<dbReference type="EMBL" id="MCFD01000002">
    <property type="protein sequence ID" value="ORX72899.1"/>
    <property type="molecule type" value="Genomic_DNA"/>
</dbReference>